<keyword evidence="2" id="KW-1185">Reference proteome</keyword>
<dbReference type="Pfam" id="PF19991">
    <property type="entry name" value="HMA_2"/>
    <property type="match status" value="1"/>
</dbReference>
<gene>
    <name evidence="1" type="ORF">NZD89_04290</name>
</gene>
<dbReference type="EMBL" id="CP104067">
    <property type="protein sequence ID" value="WAH42667.1"/>
    <property type="molecule type" value="Genomic_DNA"/>
</dbReference>
<accession>A0ABY6ZJK0</accession>
<name>A0ABY6ZJK0_9BACL</name>
<dbReference type="RefSeq" id="WP_268006541.1">
    <property type="nucleotide sequence ID" value="NZ_BSUT01000001.1"/>
</dbReference>
<protein>
    <submittedName>
        <fullName evidence="1">Uncharacterized protein</fullName>
    </submittedName>
</protein>
<evidence type="ECO:0000313" key="1">
    <source>
        <dbReference type="EMBL" id="WAH42667.1"/>
    </source>
</evidence>
<evidence type="ECO:0000313" key="2">
    <source>
        <dbReference type="Proteomes" id="UP001164761"/>
    </source>
</evidence>
<reference evidence="1" key="1">
    <citation type="submission" date="2022-08" db="EMBL/GenBank/DDBJ databases">
        <title>Alicyclobacillus fastidiosus DSM 17978, complete genome.</title>
        <authorList>
            <person name="Wang Q."/>
            <person name="Cai R."/>
            <person name="Wang Z."/>
        </authorList>
    </citation>
    <scope>NUCLEOTIDE SEQUENCE</scope>
    <source>
        <strain evidence="1">DSM 17978</strain>
    </source>
</reference>
<sequence>MLQTVLGLGGSILGTKLLQKFYDQKVNVISALPGRVRLQCDRWKDSETKKVVERILIQHPLVKSVHLADITGSLLLHFTRDSLSPDELDSIVKLAVNAAVSSYPQRKAELMEGYKKTLTGIDGQIKTRTMGKIDLNSALVTFLALRGIIGFSSNPAFSTSLLLWAYGLLNQER</sequence>
<proteinExistence type="predicted"/>
<dbReference type="Proteomes" id="UP001164761">
    <property type="component" value="Chromosome"/>
</dbReference>
<organism evidence="1 2">
    <name type="scientific">Alicyclobacillus fastidiosus</name>
    <dbReference type="NCBI Taxonomy" id="392011"/>
    <lineage>
        <taxon>Bacteria</taxon>
        <taxon>Bacillati</taxon>
        <taxon>Bacillota</taxon>
        <taxon>Bacilli</taxon>
        <taxon>Bacillales</taxon>
        <taxon>Alicyclobacillaceae</taxon>
        <taxon>Alicyclobacillus</taxon>
    </lineage>
</organism>